<dbReference type="PANTHER" id="PTHR10434">
    <property type="entry name" value="1-ACYL-SN-GLYCEROL-3-PHOSPHATE ACYLTRANSFERASE"/>
    <property type="match status" value="1"/>
</dbReference>
<evidence type="ECO:0000313" key="7">
    <source>
        <dbReference type="Proteomes" id="UP000727490"/>
    </source>
</evidence>
<keyword evidence="7" id="KW-1185">Reference proteome</keyword>
<dbReference type="Pfam" id="PF01553">
    <property type="entry name" value="Acyltransferase"/>
    <property type="match status" value="1"/>
</dbReference>
<evidence type="ECO:0000313" key="6">
    <source>
        <dbReference type="EMBL" id="MBW3466540.1"/>
    </source>
</evidence>
<dbReference type="SMART" id="SM00563">
    <property type="entry name" value="PlsC"/>
    <property type="match status" value="1"/>
</dbReference>
<feature type="transmembrane region" description="Helical" evidence="4">
    <location>
        <begin position="12"/>
        <end position="34"/>
    </location>
</feature>
<gene>
    <name evidence="6" type="ORF">EGN73_01765</name>
</gene>
<keyword evidence="3 6" id="KW-0012">Acyltransferase</keyword>
<dbReference type="InterPro" id="IPR002123">
    <property type="entry name" value="Plipid/glycerol_acylTrfase"/>
</dbReference>
<keyword evidence="2" id="KW-0808">Transferase</keyword>
<dbReference type="CDD" id="cd07989">
    <property type="entry name" value="LPLAT_AGPAT-like"/>
    <property type="match status" value="1"/>
</dbReference>
<reference evidence="6 7" key="1">
    <citation type="journal article" date="2020" name="Syst. Appl. Microbiol.">
        <title>Arthrospiribacter ruber gen. nov., sp. nov., a novel bacterium isolated from Arthrospira cultures.</title>
        <authorList>
            <person name="Waleron M."/>
            <person name="Misztak A."/>
            <person name="Waleron M.M."/>
            <person name="Furmaniak M."/>
            <person name="Mrozik A."/>
            <person name="Waleron K."/>
        </authorList>
    </citation>
    <scope>NUCLEOTIDE SEQUENCE [LARGE SCALE GENOMIC DNA]</scope>
    <source>
        <strain evidence="6 7">DPMB0001</strain>
    </source>
</reference>
<comment type="caution">
    <text evidence="6">The sequence shown here is derived from an EMBL/GenBank/DDBJ whole genome shotgun (WGS) entry which is preliminary data.</text>
</comment>
<evidence type="ECO:0000256" key="3">
    <source>
        <dbReference type="ARBA" id="ARBA00023315"/>
    </source>
</evidence>
<keyword evidence="4" id="KW-1133">Transmembrane helix</keyword>
<comment type="pathway">
    <text evidence="1">Lipid metabolism.</text>
</comment>
<organism evidence="6 7">
    <name type="scientific">Arthrospiribacter ruber</name>
    <dbReference type="NCBI Taxonomy" id="2487934"/>
    <lineage>
        <taxon>Bacteria</taxon>
        <taxon>Pseudomonadati</taxon>
        <taxon>Bacteroidota</taxon>
        <taxon>Cytophagia</taxon>
        <taxon>Cytophagales</taxon>
        <taxon>Cyclobacteriaceae</taxon>
        <taxon>Arthrospiribacter</taxon>
    </lineage>
</organism>
<feature type="domain" description="Phospholipid/glycerol acyltransferase" evidence="5">
    <location>
        <begin position="73"/>
        <end position="187"/>
    </location>
</feature>
<evidence type="ECO:0000256" key="2">
    <source>
        <dbReference type="ARBA" id="ARBA00022679"/>
    </source>
</evidence>
<evidence type="ECO:0000259" key="5">
    <source>
        <dbReference type="SMART" id="SM00563"/>
    </source>
</evidence>
<dbReference type="PANTHER" id="PTHR10434:SF66">
    <property type="entry name" value="PHOSPHOLIPID_GLYCEROL ACYLTRANSFERASE DOMAIN-CONTAINING PROTEIN"/>
    <property type="match status" value="1"/>
</dbReference>
<dbReference type="GO" id="GO:0003841">
    <property type="term" value="F:1-acylglycerol-3-phosphate O-acyltransferase activity"/>
    <property type="evidence" value="ECO:0007669"/>
    <property type="project" value="TreeGrafter"/>
</dbReference>
<dbReference type="Proteomes" id="UP000727490">
    <property type="component" value="Unassembled WGS sequence"/>
</dbReference>
<evidence type="ECO:0000256" key="1">
    <source>
        <dbReference type="ARBA" id="ARBA00005189"/>
    </source>
</evidence>
<dbReference type="GO" id="GO:0006654">
    <property type="term" value="P:phosphatidic acid biosynthetic process"/>
    <property type="evidence" value="ECO:0007669"/>
    <property type="project" value="TreeGrafter"/>
</dbReference>
<protein>
    <submittedName>
        <fullName evidence="6">1-acyl-sn-glycerol-3-phosphate acyltransferase</fullName>
    </submittedName>
</protein>
<proteinExistence type="predicted"/>
<evidence type="ECO:0000256" key="4">
    <source>
        <dbReference type="SAM" id="Phobius"/>
    </source>
</evidence>
<name>A0A951MBW2_9BACT</name>
<sequence>MTLLRRIYTLYAGLLFLISFLILFPVFLTCIWIPHWEAYGRKVNQFWAKVYFTLIFLPIKIEGREHIRKGQSYVFAANHFSYIDIAMSGFFPGDVVYIGKSSIRKIPLFGYYFSRLHIAVDRSSLKSRGEVLLRAKKHINKGSSIVIYPEGGITSTNPPLMSKFKDGAFSLAIDKQIPLIPVTLSYNHLILPDDGKLLLNFKRGKIVIHPPIPTVGMTARQVPELKQMCFDTIQSQLWKDNPETIKSI</sequence>
<dbReference type="AlphaFoldDB" id="A0A951MBW2"/>
<keyword evidence="4" id="KW-0812">Transmembrane</keyword>
<keyword evidence="4" id="KW-0472">Membrane</keyword>
<accession>A0A951MBW2</accession>
<dbReference type="EMBL" id="RPHB01000001">
    <property type="protein sequence ID" value="MBW3466540.1"/>
    <property type="molecule type" value="Genomic_DNA"/>
</dbReference>
<dbReference type="RefSeq" id="WP_219286506.1">
    <property type="nucleotide sequence ID" value="NZ_RPHB01000001.1"/>
</dbReference>